<protein>
    <recommendedName>
        <fullName evidence="4">DUF3558 domain-containing protein</fullName>
    </recommendedName>
</protein>
<dbReference type="RefSeq" id="WP_095276697.1">
    <property type="nucleotide sequence ID" value="NZ_CP047655.1"/>
</dbReference>
<dbReference type="Proteomes" id="UP000215771">
    <property type="component" value="Unassembled WGS sequence"/>
</dbReference>
<comment type="caution">
    <text evidence="2">The sequence shown here is derived from an EMBL/GenBank/DDBJ whole genome shotgun (WGS) entry which is preliminary data.</text>
</comment>
<dbReference type="Pfam" id="PF12079">
    <property type="entry name" value="DUF3558"/>
    <property type="match status" value="1"/>
</dbReference>
<dbReference type="PROSITE" id="PS51257">
    <property type="entry name" value="PROKAR_LIPOPROTEIN"/>
    <property type="match status" value="1"/>
</dbReference>
<evidence type="ECO:0000256" key="1">
    <source>
        <dbReference type="SAM" id="SignalP"/>
    </source>
</evidence>
<proteinExistence type="predicted"/>
<reference evidence="2 3" key="1">
    <citation type="submission" date="2017-08" db="EMBL/GenBank/DDBJ databases">
        <authorList>
            <person name="de Groot N.N."/>
        </authorList>
    </citation>
    <scope>NUCLEOTIDE SEQUENCE [LARGE SCALE GENOMIC DNA]</scope>
    <source>
        <strain evidence="2 3">NBT06-6</strain>
    </source>
</reference>
<dbReference type="InterPro" id="IPR024520">
    <property type="entry name" value="DUF3558"/>
</dbReference>
<name>A0A269PEF6_9CORY</name>
<dbReference type="AlphaFoldDB" id="A0A269PEF6"/>
<dbReference type="EMBL" id="NQMQ01000010">
    <property type="protein sequence ID" value="PAJ70297.1"/>
    <property type="molecule type" value="Genomic_DNA"/>
</dbReference>
<keyword evidence="1" id="KW-0732">Signal</keyword>
<accession>A0A269PEF6</accession>
<evidence type="ECO:0000313" key="2">
    <source>
        <dbReference type="EMBL" id="PAJ70297.1"/>
    </source>
</evidence>
<evidence type="ECO:0008006" key="4">
    <source>
        <dbReference type="Google" id="ProtNLM"/>
    </source>
</evidence>
<sequence length="195" mass="20572">MSANDRRVLAALMIAQAFLAVSACSSDTEEQSAPDAPPVFHFASGDLAIGEFYSDEVKGNLFDPCTGISAEEYAAAGITGVEAFDSEFGDPGVVMSCNTADPSAQETRRIMISTVGENTIKSLGGSQIEHPDSTVPGLYTVTEGANGGCAAQVDTERGALSISRWKYNAQGREDEVCRAAQKELEELYDATQQAS</sequence>
<gene>
    <name evidence="2" type="ORF">CIG21_05540</name>
</gene>
<feature type="signal peptide" evidence="1">
    <location>
        <begin position="1"/>
        <end position="23"/>
    </location>
</feature>
<feature type="chain" id="PRO_5039309179" description="DUF3558 domain-containing protein" evidence="1">
    <location>
        <begin position="24"/>
        <end position="195"/>
    </location>
</feature>
<evidence type="ECO:0000313" key="3">
    <source>
        <dbReference type="Proteomes" id="UP000215771"/>
    </source>
</evidence>
<organism evidence="2 3">
    <name type="scientific">Corynebacterium hadale</name>
    <dbReference type="NCBI Taxonomy" id="2026255"/>
    <lineage>
        <taxon>Bacteria</taxon>
        <taxon>Bacillati</taxon>
        <taxon>Actinomycetota</taxon>
        <taxon>Actinomycetes</taxon>
        <taxon>Mycobacteriales</taxon>
        <taxon>Corynebacteriaceae</taxon>
        <taxon>Corynebacterium</taxon>
    </lineage>
</organism>